<dbReference type="NCBIfam" id="TIGR00225">
    <property type="entry name" value="prc"/>
    <property type="match status" value="1"/>
</dbReference>
<dbReference type="Pfam" id="PF03572">
    <property type="entry name" value="Peptidase_S41"/>
    <property type="match status" value="1"/>
</dbReference>
<reference evidence="8 9" key="1">
    <citation type="submission" date="2019-02" db="EMBL/GenBank/DDBJ databases">
        <title>Deep-cultivation of Planctomycetes and their phenomic and genomic characterization uncovers novel biology.</title>
        <authorList>
            <person name="Wiegand S."/>
            <person name="Jogler M."/>
            <person name="Boedeker C."/>
            <person name="Pinto D."/>
            <person name="Vollmers J."/>
            <person name="Rivas-Marin E."/>
            <person name="Kohn T."/>
            <person name="Peeters S.H."/>
            <person name="Heuer A."/>
            <person name="Rast P."/>
            <person name="Oberbeckmann S."/>
            <person name="Bunk B."/>
            <person name="Jeske O."/>
            <person name="Meyerdierks A."/>
            <person name="Storesund J.E."/>
            <person name="Kallscheuer N."/>
            <person name="Luecker S."/>
            <person name="Lage O.M."/>
            <person name="Pohl T."/>
            <person name="Merkel B.J."/>
            <person name="Hornburger P."/>
            <person name="Mueller R.-W."/>
            <person name="Bruemmer F."/>
            <person name="Labrenz M."/>
            <person name="Spormann A.M."/>
            <person name="Op Den Camp H."/>
            <person name="Overmann J."/>
            <person name="Amann R."/>
            <person name="Jetten M.S.M."/>
            <person name="Mascher T."/>
            <person name="Medema M.H."/>
            <person name="Devos D.P."/>
            <person name="Kaster A.-K."/>
            <person name="Ovreas L."/>
            <person name="Rohde M."/>
            <person name="Galperin M.Y."/>
            <person name="Jogler C."/>
        </authorList>
    </citation>
    <scope>NUCLEOTIDE SEQUENCE [LARGE SCALE GENOMIC DNA]</scope>
    <source>
        <strain evidence="8 9">Pla52o</strain>
    </source>
</reference>
<dbReference type="GO" id="GO:0030288">
    <property type="term" value="C:outer membrane-bounded periplasmic space"/>
    <property type="evidence" value="ECO:0007669"/>
    <property type="project" value="TreeGrafter"/>
</dbReference>
<keyword evidence="2 5" id="KW-0645">Protease</keyword>
<feature type="coiled-coil region" evidence="6">
    <location>
        <begin position="678"/>
        <end position="705"/>
    </location>
</feature>
<dbReference type="EMBL" id="SJPT01000003">
    <property type="protein sequence ID" value="TWU24247.1"/>
    <property type="molecule type" value="Genomic_DNA"/>
</dbReference>
<evidence type="ECO:0000313" key="9">
    <source>
        <dbReference type="Proteomes" id="UP000316304"/>
    </source>
</evidence>
<keyword evidence="4 5" id="KW-0720">Serine protease</keyword>
<organism evidence="8 9">
    <name type="scientific">Novipirellula galeiformis</name>
    <dbReference type="NCBI Taxonomy" id="2528004"/>
    <lineage>
        <taxon>Bacteria</taxon>
        <taxon>Pseudomonadati</taxon>
        <taxon>Planctomycetota</taxon>
        <taxon>Planctomycetia</taxon>
        <taxon>Pirellulales</taxon>
        <taxon>Pirellulaceae</taxon>
        <taxon>Novipirellula</taxon>
    </lineage>
</organism>
<dbReference type="RefSeq" id="WP_231612227.1">
    <property type="nucleotide sequence ID" value="NZ_SJPT01000003.1"/>
</dbReference>
<dbReference type="CDD" id="cd07560">
    <property type="entry name" value="Peptidase_S41_CPP"/>
    <property type="match status" value="1"/>
</dbReference>
<dbReference type="Pfam" id="PF11818">
    <property type="entry name" value="DUF3340"/>
    <property type="match status" value="1"/>
</dbReference>
<dbReference type="InterPro" id="IPR036034">
    <property type="entry name" value="PDZ_sf"/>
</dbReference>
<dbReference type="AlphaFoldDB" id="A0A5C6CL18"/>
<evidence type="ECO:0000259" key="7">
    <source>
        <dbReference type="PROSITE" id="PS50106"/>
    </source>
</evidence>
<evidence type="ECO:0000313" key="8">
    <source>
        <dbReference type="EMBL" id="TWU24247.1"/>
    </source>
</evidence>
<dbReference type="PROSITE" id="PS50106">
    <property type="entry name" value="PDZ"/>
    <property type="match status" value="1"/>
</dbReference>
<comment type="similarity">
    <text evidence="1 5">Belongs to the peptidase S41A family.</text>
</comment>
<evidence type="ECO:0000256" key="4">
    <source>
        <dbReference type="ARBA" id="ARBA00022825"/>
    </source>
</evidence>
<dbReference type="CDD" id="cd06782">
    <property type="entry name" value="cpPDZ_CPP-like"/>
    <property type="match status" value="1"/>
</dbReference>
<dbReference type="Pfam" id="PF00595">
    <property type="entry name" value="PDZ"/>
    <property type="match status" value="1"/>
</dbReference>
<dbReference type="Gene3D" id="3.90.226.10">
    <property type="entry name" value="2-enoyl-CoA Hydratase, Chain A, domain 1"/>
    <property type="match status" value="1"/>
</dbReference>
<evidence type="ECO:0000256" key="2">
    <source>
        <dbReference type="ARBA" id="ARBA00022670"/>
    </source>
</evidence>
<keyword evidence="3 5" id="KW-0378">Hydrolase</keyword>
<dbReference type="InterPro" id="IPR001478">
    <property type="entry name" value="PDZ"/>
</dbReference>
<dbReference type="InterPro" id="IPR005151">
    <property type="entry name" value="Tail-specific_protease"/>
</dbReference>
<dbReference type="SUPFAM" id="SSF52096">
    <property type="entry name" value="ClpP/crotonase"/>
    <property type="match status" value="1"/>
</dbReference>
<dbReference type="PANTHER" id="PTHR32060:SF22">
    <property type="entry name" value="CARBOXYL-TERMINAL-PROCESSING PEPTIDASE 3, CHLOROPLASTIC"/>
    <property type="match status" value="1"/>
</dbReference>
<dbReference type="Pfam" id="PF17804">
    <property type="entry name" value="TSP_NTD"/>
    <property type="match status" value="1"/>
</dbReference>
<accession>A0A5C6CL18</accession>
<dbReference type="FunFam" id="3.90.226.10:FF:000090">
    <property type="entry name" value="Tail-specific protease"/>
    <property type="match status" value="1"/>
</dbReference>
<dbReference type="SMART" id="SM00228">
    <property type="entry name" value="PDZ"/>
    <property type="match status" value="1"/>
</dbReference>
<dbReference type="SUPFAM" id="SSF50156">
    <property type="entry name" value="PDZ domain-like"/>
    <property type="match status" value="1"/>
</dbReference>
<comment type="caution">
    <text evidence="8">The sequence shown here is derived from an EMBL/GenBank/DDBJ whole genome shotgun (WGS) entry which is preliminary data.</text>
</comment>
<dbReference type="InterPro" id="IPR040573">
    <property type="entry name" value="TSP_N"/>
</dbReference>
<evidence type="ECO:0000256" key="1">
    <source>
        <dbReference type="ARBA" id="ARBA00009179"/>
    </source>
</evidence>
<dbReference type="EC" id="3.4.21.102" evidence="8"/>
<dbReference type="Gene3D" id="2.30.42.10">
    <property type="match status" value="1"/>
</dbReference>
<gene>
    <name evidence="8" type="primary">prc</name>
    <name evidence="8" type="ORF">Pla52o_21730</name>
</gene>
<protein>
    <submittedName>
        <fullName evidence="8">Tail-specific protease</fullName>
        <ecNumber evidence="8">3.4.21.102</ecNumber>
    </submittedName>
</protein>
<evidence type="ECO:0000256" key="6">
    <source>
        <dbReference type="SAM" id="Coils"/>
    </source>
</evidence>
<keyword evidence="9" id="KW-1185">Reference proteome</keyword>
<dbReference type="InterPro" id="IPR020992">
    <property type="entry name" value="Tail_Prtase_C"/>
</dbReference>
<dbReference type="GO" id="GO:0007165">
    <property type="term" value="P:signal transduction"/>
    <property type="evidence" value="ECO:0007669"/>
    <property type="project" value="TreeGrafter"/>
</dbReference>
<dbReference type="GO" id="GO:0004252">
    <property type="term" value="F:serine-type endopeptidase activity"/>
    <property type="evidence" value="ECO:0007669"/>
    <property type="project" value="UniProtKB-EC"/>
</dbReference>
<dbReference type="GO" id="GO:0006508">
    <property type="term" value="P:proteolysis"/>
    <property type="evidence" value="ECO:0007669"/>
    <property type="project" value="UniProtKB-KW"/>
</dbReference>
<feature type="domain" description="PDZ" evidence="7">
    <location>
        <begin position="289"/>
        <end position="374"/>
    </location>
</feature>
<dbReference type="PANTHER" id="PTHR32060">
    <property type="entry name" value="TAIL-SPECIFIC PROTEASE"/>
    <property type="match status" value="1"/>
</dbReference>
<dbReference type="SMART" id="SM00245">
    <property type="entry name" value="TSPc"/>
    <property type="match status" value="1"/>
</dbReference>
<keyword evidence="6" id="KW-0175">Coiled coil</keyword>
<proteinExistence type="inferred from homology"/>
<dbReference type="InterPro" id="IPR029045">
    <property type="entry name" value="ClpP/crotonase-like_dom_sf"/>
</dbReference>
<evidence type="ECO:0000256" key="3">
    <source>
        <dbReference type="ARBA" id="ARBA00022801"/>
    </source>
</evidence>
<dbReference type="InterPro" id="IPR004447">
    <property type="entry name" value="Peptidase_S41A"/>
</dbReference>
<evidence type="ECO:0000256" key="5">
    <source>
        <dbReference type="RuleBase" id="RU004404"/>
    </source>
</evidence>
<dbReference type="Proteomes" id="UP000316304">
    <property type="component" value="Unassembled WGS sequence"/>
</dbReference>
<name>A0A5C6CL18_9BACT</name>
<sequence length="738" mass="82320">MDCRFSTAYRTVSGFSALSESSVDAHHPRRAKHTPRFSTWLKSCSALLVVVLAAEVSFAQAVTEAPAVQAIKEGAATVNLGPLKLATPTPKDSMVARLIATLMPRNHISSQRLNDTISQRSLNLFLKSLDPMKLYFLQSDIDQFQRNALRIDDMVQAGDLSFAYEVFGRFIERVDQRVTVALELLDGEFDFEKDEQIIIDPEATTYAKDATESQDRWRRQIKYALLDLKDEGKEGDEARDLLRRRYLRYDRRWRDTNSDALLEMYLTSVTTAYDPHSTYMSPNSLDEFDMIMRLSLDGIGAQLREKDGNTVVSRVIPGGAAAKHGKLKPDDVIVSVGQDAEGPMVDIVEMPLNDVVGLIRGKAGSIVRLGVRPGGAGNVEIHQIVRARIELDESAARGKVIEHQIPGAPEQTRKIGYITLPSFYMDMEGAKNNKRDFRSSTRDVLRIIDDFKAQGIDGIVLDLSTNGGGSLTEAINLTGLFIDRGPVVQVKNADGSVQQYDDEDRGTAWDGPLVVMTSKFSASASEIFAGAIKDYHRGIVVGDPTSHGKGTVQTLMDLGQQLFRNNRENYGALKVTLQQFYLPDGESTQLAGVAADIVLPSITAKMDVAEGDLKFALPNDRVKPAKHDNYNMVPADLIGQLRSDSMGRIAQDKEFTELLQRIELYVRQKEQASISLKEDEFMARRKELDAQKEEEEKELEAEVGAQEIYRDYFYNREVLNIAHQYIDGLKKQNLAVAR</sequence>